<dbReference type="EMBL" id="JAPFFM010000001">
    <property type="protein sequence ID" value="KAJ6778989.1"/>
    <property type="molecule type" value="Genomic_DNA"/>
</dbReference>
<reference evidence="1" key="1">
    <citation type="submission" date="2022-11" db="EMBL/GenBank/DDBJ databases">
        <authorList>
            <person name="Hyden B.L."/>
            <person name="Feng K."/>
            <person name="Yates T."/>
            <person name="Jawdy S."/>
            <person name="Smart L.B."/>
            <person name="Muchero W."/>
        </authorList>
    </citation>
    <scope>NUCLEOTIDE SEQUENCE</scope>
    <source>
        <tissue evidence="1">Shoot tip</tissue>
    </source>
</reference>
<proteinExistence type="predicted"/>
<keyword evidence="2" id="KW-1185">Reference proteome</keyword>
<protein>
    <submittedName>
        <fullName evidence="1">Uncharacterized protein</fullName>
    </submittedName>
</protein>
<evidence type="ECO:0000313" key="2">
    <source>
        <dbReference type="Proteomes" id="UP001151752"/>
    </source>
</evidence>
<reference evidence="1" key="2">
    <citation type="journal article" date="2023" name="Int. J. Mol. Sci.">
        <title>De Novo Assembly and Annotation of 11 Diverse Shrub Willow (Salix) Genomes Reveals Novel Gene Organization in Sex-Linked Regions.</title>
        <authorList>
            <person name="Hyden B."/>
            <person name="Feng K."/>
            <person name="Yates T.B."/>
            <person name="Jawdy S."/>
            <person name="Cereghino C."/>
            <person name="Smart L.B."/>
            <person name="Muchero W."/>
        </authorList>
    </citation>
    <scope>NUCLEOTIDE SEQUENCE</scope>
    <source>
        <tissue evidence="1">Shoot tip</tissue>
    </source>
</reference>
<sequence>MLQSSVRTGRIETSWLTSLLSCVRPILEREHLNEWFMQIEANHL</sequence>
<gene>
    <name evidence="1" type="ORF">OIU74_002726</name>
</gene>
<accession>A0A9Q0X561</accession>
<evidence type="ECO:0000313" key="1">
    <source>
        <dbReference type="EMBL" id="KAJ6778989.1"/>
    </source>
</evidence>
<name>A0A9Q0X561_9ROSI</name>
<comment type="caution">
    <text evidence="1">The sequence shown here is derived from an EMBL/GenBank/DDBJ whole genome shotgun (WGS) entry which is preliminary data.</text>
</comment>
<organism evidence="1 2">
    <name type="scientific">Salix koriyanagi</name>
    <dbReference type="NCBI Taxonomy" id="2511006"/>
    <lineage>
        <taxon>Eukaryota</taxon>
        <taxon>Viridiplantae</taxon>
        <taxon>Streptophyta</taxon>
        <taxon>Embryophyta</taxon>
        <taxon>Tracheophyta</taxon>
        <taxon>Spermatophyta</taxon>
        <taxon>Magnoliopsida</taxon>
        <taxon>eudicotyledons</taxon>
        <taxon>Gunneridae</taxon>
        <taxon>Pentapetalae</taxon>
        <taxon>rosids</taxon>
        <taxon>fabids</taxon>
        <taxon>Malpighiales</taxon>
        <taxon>Salicaceae</taxon>
        <taxon>Saliceae</taxon>
        <taxon>Salix</taxon>
    </lineage>
</organism>
<dbReference type="Proteomes" id="UP001151752">
    <property type="component" value="Chromosome 16"/>
</dbReference>
<dbReference type="AlphaFoldDB" id="A0A9Q0X561"/>